<comment type="similarity">
    <text evidence="1">Belongs to the heat shock protein 70 family.</text>
</comment>
<dbReference type="Gene3D" id="3.30.420.40">
    <property type="match status" value="2"/>
</dbReference>
<dbReference type="PROSITE" id="PS00463">
    <property type="entry name" value="ZN2_CY6_FUNGAL_1"/>
    <property type="match status" value="1"/>
</dbReference>
<reference evidence="7" key="1">
    <citation type="submission" date="2021-12" db="EMBL/GenBank/DDBJ databases">
        <title>Black yeast isolated from Biological Soil Crust.</title>
        <authorList>
            <person name="Kurbessoian T."/>
        </authorList>
    </citation>
    <scope>NUCLEOTIDE SEQUENCE</scope>
    <source>
        <strain evidence="7">CCFEE 5208</strain>
    </source>
</reference>
<dbReference type="CDD" id="cd00067">
    <property type="entry name" value="GAL4"/>
    <property type="match status" value="1"/>
</dbReference>
<feature type="compositionally biased region" description="Low complexity" evidence="5">
    <location>
        <begin position="52"/>
        <end position="65"/>
    </location>
</feature>
<feature type="region of interest" description="Disordered" evidence="5">
    <location>
        <begin position="49"/>
        <end position="119"/>
    </location>
</feature>
<dbReference type="GO" id="GO:0005829">
    <property type="term" value="C:cytosol"/>
    <property type="evidence" value="ECO:0007669"/>
    <property type="project" value="TreeGrafter"/>
</dbReference>
<dbReference type="GO" id="GO:0008270">
    <property type="term" value="F:zinc ion binding"/>
    <property type="evidence" value="ECO:0007669"/>
    <property type="project" value="InterPro"/>
</dbReference>
<proteinExistence type="inferred from homology"/>
<protein>
    <submittedName>
        <fullName evidence="7">Hsp70 protein that interacts with Zuo1p</fullName>
    </submittedName>
</protein>
<dbReference type="Gene3D" id="3.30.30.30">
    <property type="match status" value="1"/>
</dbReference>
<dbReference type="GO" id="GO:0140662">
    <property type="term" value="F:ATP-dependent protein folding chaperone"/>
    <property type="evidence" value="ECO:0007669"/>
    <property type="project" value="InterPro"/>
</dbReference>
<dbReference type="EMBL" id="JASUXU010000047">
    <property type="protein sequence ID" value="KAK0316921.1"/>
    <property type="molecule type" value="Genomic_DNA"/>
</dbReference>
<dbReference type="GO" id="GO:0005634">
    <property type="term" value="C:nucleus"/>
    <property type="evidence" value="ECO:0007669"/>
    <property type="project" value="TreeGrafter"/>
</dbReference>
<dbReference type="AlphaFoldDB" id="A0AAN6FG66"/>
<feature type="compositionally biased region" description="Acidic residues" evidence="5">
    <location>
        <begin position="1005"/>
        <end position="1019"/>
    </location>
</feature>
<organism evidence="7 8">
    <name type="scientific">Friedmanniomyces endolithicus</name>
    <dbReference type="NCBI Taxonomy" id="329885"/>
    <lineage>
        <taxon>Eukaryota</taxon>
        <taxon>Fungi</taxon>
        <taxon>Dikarya</taxon>
        <taxon>Ascomycota</taxon>
        <taxon>Pezizomycotina</taxon>
        <taxon>Dothideomycetes</taxon>
        <taxon>Dothideomycetidae</taxon>
        <taxon>Mycosphaerellales</taxon>
        <taxon>Teratosphaeriaceae</taxon>
        <taxon>Friedmanniomyces</taxon>
    </lineage>
</organism>
<dbReference type="InterPro" id="IPR043129">
    <property type="entry name" value="ATPase_NBD"/>
</dbReference>
<dbReference type="Proteomes" id="UP001168146">
    <property type="component" value="Unassembled WGS sequence"/>
</dbReference>
<dbReference type="InterPro" id="IPR036864">
    <property type="entry name" value="Zn2-C6_fun-type_DNA-bd_sf"/>
</dbReference>
<feature type="compositionally biased region" description="Polar residues" evidence="5">
    <location>
        <begin position="89"/>
        <end position="99"/>
    </location>
</feature>
<feature type="domain" description="Zn(2)-C6 fungal-type" evidence="6">
    <location>
        <begin position="12"/>
        <end position="42"/>
    </location>
</feature>
<evidence type="ECO:0000313" key="8">
    <source>
        <dbReference type="Proteomes" id="UP001168146"/>
    </source>
</evidence>
<dbReference type="SUPFAM" id="SSF57701">
    <property type="entry name" value="Zn2/Cys6 DNA-binding domain"/>
    <property type="match status" value="1"/>
</dbReference>
<dbReference type="PANTHER" id="PTHR45639">
    <property type="entry name" value="HSC70CB, ISOFORM G-RELATED"/>
    <property type="match status" value="1"/>
</dbReference>
<dbReference type="SUPFAM" id="SSF53067">
    <property type="entry name" value="Actin-like ATPase domain"/>
    <property type="match status" value="2"/>
</dbReference>
<evidence type="ECO:0000256" key="2">
    <source>
        <dbReference type="ARBA" id="ARBA00022741"/>
    </source>
</evidence>
<dbReference type="InterPro" id="IPR001138">
    <property type="entry name" value="Zn2Cys6_DnaBD"/>
</dbReference>
<dbReference type="Gene3D" id="3.90.640.10">
    <property type="entry name" value="Actin, Chain A, domain 4"/>
    <property type="match status" value="1"/>
</dbReference>
<keyword evidence="4" id="KW-0539">Nucleus</keyword>
<evidence type="ECO:0000256" key="3">
    <source>
        <dbReference type="ARBA" id="ARBA00022840"/>
    </source>
</evidence>
<keyword evidence="2" id="KW-0547">Nucleotide-binding</keyword>
<dbReference type="Gene3D" id="4.10.240.10">
    <property type="entry name" value="Zn(2)-C6 fungal-type DNA-binding domain"/>
    <property type="match status" value="1"/>
</dbReference>
<dbReference type="GO" id="GO:0000981">
    <property type="term" value="F:DNA-binding transcription factor activity, RNA polymerase II-specific"/>
    <property type="evidence" value="ECO:0007669"/>
    <property type="project" value="InterPro"/>
</dbReference>
<evidence type="ECO:0000256" key="1">
    <source>
        <dbReference type="ARBA" id="ARBA00007381"/>
    </source>
</evidence>
<evidence type="ECO:0000313" key="7">
    <source>
        <dbReference type="EMBL" id="KAK0316921.1"/>
    </source>
</evidence>
<dbReference type="PROSITE" id="PS50048">
    <property type="entry name" value="ZN2_CY6_FUNGAL_2"/>
    <property type="match status" value="1"/>
</dbReference>
<dbReference type="PANTHER" id="PTHR45639:SF32">
    <property type="entry name" value="HEAT SHOCK PROTEIN PDR13"/>
    <property type="match status" value="1"/>
</dbReference>
<dbReference type="Pfam" id="PF00172">
    <property type="entry name" value="Zn_clus"/>
    <property type="match status" value="1"/>
</dbReference>
<dbReference type="InterPro" id="IPR013126">
    <property type="entry name" value="Hsp_70_fam"/>
</dbReference>
<feature type="region of interest" description="Disordered" evidence="5">
    <location>
        <begin position="991"/>
        <end position="1024"/>
    </location>
</feature>
<evidence type="ECO:0000259" key="6">
    <source>
        <dbReference type="PROSITE" id="PS50048"/>
    </source>
</evidence>
<feature type="region of interest" description="Disordered" evidence="5">
    <location>
        <begin position="1066"/>
        <end position="1085"/>
    </location>
</feature>
<evidence type="ECO:0000256" key="4">
    <source>
        <dbReference type="ARBA" id="ARBA00023242"/>
    </source>
</evidence>
<dbReference type="CDD" id="cd10232">
    <property type="entry name" value="ASKHA_NBD_HSP70_ScSsz1p-like"/>
    <property type="match status" value="1"/>
</dbReference>
<dbReference type="Pfam" id="PF00012">
    <property type="entry name" value="HSP70"/>
    <property type="match status" value="1"/>
</dbReference>
<name>A0AAN6FG66_9PEZI</name>
<evidence type="ECO:0000256" key="5">
    <source>
        <dbReference type="SAM" id="MobiDB-lite"/>
    </source>
</evidence>
<dbReference type="FunFam" id="3.90.640.10:FF:000010">
    <property type="entry name" value="heat shock 70 kDa protein 14"/>
    <property type="match status" value="1"/>
</dbReference>
<dbReference type="PRINTS" id="PR00301">
    <property type="entry name" value="HEATSHOCK70"/>
</dbReference>
<gene>
    <name evidence="7" type="primary">SSZ1_1</name>
    <name evidence="7" type="ORF">LTR82_012063</name>
</gene>
<dbReference type="GO" id="GO:0005524">
    <property type="term" value="F:ATP binding"/>
    <property type="evidence" value="ECO:0007669"/>
    <property type="project" value="UniProtKB-KW"/>
</dbReference>
<accession>A0AAN6FG66</accession>
<dbReference type="SMART" id="SM00066">
    <property type="entry name" value="GAL4"/>
    <property type="match status" value="1"/>
</dbReference>
<sequence>MNVPYRGRVRTGCLACRASKVKCDEQDPICKRCLRRQKTCIYTKRRTPLAEPAATSDAADTPPSSGEERTGGQSHGHVASAEASDSRDSPQMGQRQGSYRTGLDDHYPSSTPTVETPSISVRSPSVISSLISQDINFCTTIDLLAASEGSTTPSLTYFHETVESPFITPFDPANWVVFKDRVVEAAAQCSAVASAALAVQELYKARKNCLSHSKALPPYYVACEVFEKLAGSGQVNYVFDLVFMSTFLLSLFEMLVPQDAHHRPLAQGHGPIVDRLKMWSSAEQSQDSILPPHRRLAANIPCSSEAIWQSGHPQLPPLDTGHTMQSSDHLISTLSDSLFMFYYQLQLLSTKVADLSHYHRTRTTGADQEEVSGLMSSLQARMEALWRERPTLMRQLAPELGAYLASPVAKPLTRLATLCTLTYHTELVEIGRNLSDTQRTSPDAEGHMSEARMIICSLDYRPENQDRSEYLDPAYLRALFLCAIESFDEAETRWAVSRIREIKDPVCYNDTQYPQRTAIGLSFGNSYSSIAHTADGKTEVIANEEGDRQIPSILSYVSGEEFQGAQAKVQLVRNPRNTIAYFRDLLGSKFKDVDPSPCHASAHPVESEGEGVAFVVQEKIAGEEGEEGEKSKLTIAEVTTRHLRKLKESATDYLGKDVNAAVITVPSDFADAQKTALSESASKAGIEVLQFITEPISALLAYDAKQQAAESGSHAPHDKIVVVADLGGTRSDVAVVASRGGIYTTLATAHDYELGGSSLDKILIEHAAKEFQKKNKSASDPRKNDRSLAKLTLEAEAVKKALSLGATASFSIESLGDGIDFNLTVNRSRFELLANKVLMSFTRLIESAVQKADLDILDVDEILLSGGTSHTPKIASNLQSHFPESAVVIAPATSASAINPSELTARGAAIQASLISGFEVEEIGSSTEAVVTVTPHLQHAIGLVTGEDGFAVIVPAETPAPVRRTAQVVVKQGGDVLVRLAEGVREISVRKEDKSMTNGNGKKDDEDEDDDDEDDEPEEVREKVWKAGKVLAEAGIRGVKKGGKVEVQVNVAADLSVTVVCREVGSKGGVRGTVPAGKAEQNGST</sequence>
<comment type="caution">
    <text evidence="7">The sequence shown here is derived from an EMBL/GenBank/DDBJ whole genome shotgun (WGS) entry which is preliminary data.</text>
</comment>
<keyword evidence="3" id="KW-0067">ATP-binding</keyword>